<dbReference type="Proteomes" id="UP000789375">
    <property type="component" value="Unassembled WGS sequence"/>
</dbReference>
<evidence type="ECO:0000313" key="4">
    <source>
        <dbReference type="Proteomes" id="UP000789375"/>
    </source>
</evidence>
<organism evidence="3 4">
    <name type="scientific">Funneliformis mosseae</name>
    <name type="common">Endomycorrhizal fungus</name>
    <name type="synonym">Glomus mosseae</name>
    <dbReference type="NCBI Taxonomy" id="27381"/>
    <lineage>
        <taxon>Eukaryota</taxon>
        <taxon>Fungi</taxon>
        <taxon>Fungi incertae sedis</taxon>
        <taxon>Mucoromycota</taxon>
        <taxon>Glomeromycotina</taxon>
        <taxon>Glomeromycetes</taxon>
        <taxon>Glomerales</taxon>
        <taxon>Glomeraceae</taxon>
        <taxon>Funneliformis</taxon>
    </lineage>
</organism>
<evidence type="ECO:0000313" key="3">
    <source>
        <dbReference type="EMBL" id="CAG8447650.1"/>
    </source>
</evidence>
<evidence type="ECO:0000256" key="1">
    <source>
        <dbReference type="SAM" id="Coils"/>
    </source>
</evidence>
<evidence type="ECO:0000256" key="2">
    <source>
        <dbReference type="SAM" id="MobiDB-lite"/>
    </source>
</evidence>
<feature type="region of interest" description="Disordered" evidence="2">
    <location>
        <begin position="100"/>
        <end position="140"/>
    </location>
</feature>
<dbReference type="AlphaFoldDB" id="A0A9N8VGP7"/>
<accession>A0A9N8VGP7</accession>
<comment type="caution">
    <text evidence="3">The sequence shown here is derived from an EMBL/GenBank/DDBJ whole genome shotgun (WGS) entry which is preliminary data.</text>
</comment>
<name>A0A9N8VGP7_FUNMO</name>
<feature type="coiled-coil region" evidence="1">
    <location>
        <begin position="17"/>
        <end position="51"/>
    </location>
</feature>
<keyword evidence="1" id="KW-0175">Coiled coil</keyword>
<gene>
    <name evidence="3" type="ORF">FMOSSE_LOCUS1290</name>
</gene>
<protein>
    <submittedName>
        <fullName evidence="3">163_t:CDS:1</fullName>
    </submittedName>
</protein>
<reference evidence="3" key="1">
    <citation type="submission" date="2021-06" db="EMBL/GenBank/DDBJ databases">
        <authorList>
            <person name="Kallberg Y."/>
            <person name="Tangrot J."/>
            <person name="Rosling A."/>
        </authorList>
    </citation>
    <scope>NUCLEOTIDE SEQUENCE</scope>
    <source>
        <strain evidence="3">87-6 pot B 2015</strain>
    </source>
</reference>
<keyword evidence="4" id="KW-1185">Reference proteome</keyword>
<dbReference type="EMBL" id="CAJVPP010000146">
    <property type="protein sequence ID" value="CAG8447650.1"/>
    <property type="molecule type" value="Genomic_DNA"/>
</dbReference>
<sequence length="156" mass="18444">MGKSSNLVRKNKYIRYRQQRKSNKISYQNEIKKKEEEIGDLQVKVQELEKFITEAGETVMREMTKKENEQTNLLKWIEVYTNQIKNLENDLYTLRLRSYTQSTHSSQTQHSFSPSQSSQPSQPSQSLQPLHPSPPQFQSLDEYFKYENTQKAKAHI</sequence>
<proteinExistence type="predicted"/>